<proteinExistence type="predicted"/>
<accession>X1MZV4</accession>
<feature type="non-terminal residue" evidence="1">
    <location>
        <position position="44"/>
    </location>
</feature>
<protein>
    <submittedName>
        <fullName evidence="1">Uncharacterized protein</fullName>
    </submittedName>
</protein>
<dbReference type="AlphaFoldDB" id="X1MZV4"/>
<gene>
    <name evidence="1" type="ORF">S06H3_27767</name>
</gene>
<sequence>MWKVYFNLTTPSPLEANLEINGMKVSVSQGSDQLVVELVEACDD</sequence>
<name>X1MZV4_9ZZZZ</name>
<comment type="caution">
    <text evidence="1">The sequence shown here is derived from an EMBL/GenBank/DDBJ whole genome shotgun (WGS) entry which is preliminary data.</text>
</comment>
<organism evidence="1">
    <name type="scientific">marine sediment metagenome</name>
    <dbReference type="NCBI Taxonomy" id="412755"/>
    <lineage>
        <taxon>unclassified sequences</taxon>
        <taxon>metagenomes</taxon>
        <taxon>ecological metagenomes</taxon>
    </lineage>
</organism>
<evidence type="ECO:0000313" key="1">
    <source>
        <dbReference type="EMBL" id="GAI23516.1"/>
    </source>
</evidence>
<reference evidence="1" key="1">
    <citation type="journal article" date="2014" name="Front. Microbiol.">
        <title>High frequency of phylogenetically diverse reductive dehalogenase-homologous genes in deep subseafloor sedimentary metagenomes.</title>
        <authorList>
            <person name="Kawai M."/>
            <person name="Futagami T."/>
            <person name="Toyoda A."/>
            <person name="Takaki Y."/>
            <person name="Nishi S."/>
            <person name="Hori S."/>
            <person name="Arai W."/>
            <person name="Tsubouchi T."/>
            <person name="Morono Y."/>
            <person name="Uchiyama I."/>
            <person name="Ito T."/>
            <person name="Fujiyama A."/>
            <person name="Inagaki F."/>
            <person name="Takami H."/>
        </authorList>
    </citation>
    <scope>NUCLEOTIDE SEQUENCE</scope>
    <source>
        <strain evidence="1">Expedition CK06-06</strain>
    </source>
</reference>
<dbReference type="EMBL" id="BARV01016136">
    <property type="protein sequence ID" value="GAI23516.1"/>
    <property type="molecule type" value="Genomic_DNA"/>
</dbReference>